<name>A0AAW1P6X9_9CHLO</name>
<gene>
    <name evidence="2" type="ORF">WJX72_005774</name>
</gene>
<keyword evidence="1" id="KW-1133">Transmembrane helix</keyword>
<proteinExistence type="predicted"/>
<dbReference type="Proteomes" id="UP001489004">
    <property type="component" value="Unassembled WGS sequence"/>
</dbReference>
<dbReference type="AlphaFoldDB" id="A0AAW1P6X9"/>
<evidence type="ECO:0000313" key="3">
    <source>
        <dbReference type="Proteomes" id="UP001489004"/>
    </source>
</evidence>
<evidence type="ECO:0000313" key="2">
    <source>
        <dbReference type="EMBL" id="KAK9805570.1"/>
    </source>
</evidence>
<keyword evidence="1" id="KW-0812">Transmembrane</keyword>
<keyword evidence="3" id="KW-1185">Reference proteome</keyword>
<dbReference type="EMBL" id="JALJOR010000015">
    <property type="protein sequence ID" value="KAK9805570.1"/>
    <property type="molecule type" value="Genomic_DNA"/>
</dbReference>
<feature type="transmembrane region" description="Helical" evidence="1">
    <location>
        <begin position="62"/>
        <end position="81"/>
    </location>
</feature>
<feature type="transmembrane region" description="Helical" evidence="1">
    <location>
        <begin position="93"/>
        <end position="111"/>
    </location>
</feature>
<evidence type="ECO:0000256" key="1">
    <source>
        <dbReference type="SAM" id="Phobius"/>
    </source>
</evidence>
<keyword evidence="1" id="KW-0472">Membrane</keyword>
<comment type="caution">
    <text evidence="2">The sequence shown here is derived from an EMBL/GenBank/DDBJ whole genome shotgun (WGS) entry which is preliminary data.</text>
</comment>
<protein>
    <submittedName>
        <fullName evidence="2">Uncharacterized protein</fullName>
    </submittedName>
</protein>
<reference evidence="2 3" key="1">
    <citation type="journal article" date="2024" name="Nat. Commun.">
        <title>Phylogenomics reveals the evolutionary origins of lichenization in chlorophyte algae.</title>
        <authorList>
            <person name="Puginier C."/>
            <person name="Libourel C."/>
            <person name="Otte J."/>
            <person name="Skaloud P."/>
            <person name="Haon M."/>
            <person name="Grisel S."/>
            <person name="Petersen M."/>
            <person name="Berrin J.G."/>
            <person name="Delaux P.M."/>
            <person name="Dal Grande F."/>
            <person name="Keller J."/>
        </authorList>
    </citation>
    <scope>NUCLEOTIDE SEQUENCE [LARGE SCALE GENOMIC DNA]</scope>
    <source>
        <strain evidence="2 3">SAG 2043</strain>
    </source>
</reference>
<organism evidence="2 3">
    <name type="scientific">[Myrmecia] bisecta</name>
    <dbReference type="NCBI Taxonomy" id="41462"/>
    <lineage>
        <taxon>Eukaryota</taxon>
        <taxon>Viridiplantae</taxon>
        <taxon>Chlorophyta</taxon>
        <taxon>core chlorophytes</taxon>
        <taxon>Trebouxiophyceae</taxon>
        <taxon>Trebouxiales</taxon>
        <taxon>Trebouxiaceae</taxon>
        <taxon>Myrmecia</taxon>
    </lineage>
</organism>
<sequence>MAVLAVFSSRAYAAWQRATQDAKPRQRAFKGVQKYPPAGRIARARGALVEICRQHHWNRVSVWTDVVFMLIALFTQLYWLVRWDFLDSMTCTLAMLSVLVCNSIMLGLVYYSRAAYVRHRVALCTLSKEQKEPSIVVTEKHIPAGTDRLPVMPALYVVL</sequence>
<accession>A0AAW1P6X9</accession>